<dbReference type="AlphaFoldDB" id="A0A1D2YW14"/>
<proteinExistence type="predicted"/>
<evidence type="ECO:0000313" key="2">
    <source>
        <dbReference type="EMBL" id="OEF99815.1"/>
    </source>
</evidence>
<keyword evidence="3" id="KW-1185">Reference proteome</keyword>
<feature type="transmembrane region" description="Helical" evidence="1">
    <location>
        <begin position="47"/>
        <end position="69"/>
    </location>
</feature>
<protein>
    <recommendedName>
        <fullName evidence="4">DUF1146 domain-containing protein</fullName>
    </recommendedName>
</protein>
<dbReference type="Pfam" id="PF06612">
    <property type="entry name" value="DUF1146"/>
    <property type="match status" value="1"/>
</dbReference>
<organism evidence="2 3">
    <name type="scientific">Vulcanibacillus modesticaldus</name>
    <dbReference type="NCBI Taxonomy" id="337097"/>
    <lineage>
        <taxon>Bacteria</taxon>
        <taxon>Bacillati</taxon>
        <taxon>Bacillota</taxon>
        <taxon>Bacilli</taxon>
        <taxon>Bacillales</taxon>
        <taxon>Bacillaceae</taxon>
        <taxon>Vulcanibacillus</taxon>
    </lineage>
</organism>
<keyword evidence="1" id="KW-1133">Transmembrane helix</keyword>
<reference evidence="2 3" key="1">
    <citation type="submission" date="2016-09" db="EMBL/GenBank/DDBJ databases">
        <title>Draft genome sequence for the type strain of Vulcanibacillus modesticaldus BR, a strictly anaerobic, moderately thermophilic, and nitrate-reducing bacterium from deep sea-hydrothermal vents of the Mid-Atlantic Ridge.</title>
        <authorList>
            <person name="Abin C.A."/>
            <person name="Hollibaugh J.T."/>
        </authorList>
    </citation>
    <scope>NUCLEOTIDE SEQUENCE [LARGE SCALE GENOMIC DNA]</scope>
    <source>
        <strain evidence="2 3">BR</strain>
    </source>
</reference>
<evidence type="ECO:0000313" key="3">
    <source>
        <dbReference type="Proteomes" id="UP000243739"/>
    </source>
</evidence>
<dbReference type="OrthoDB" id="1651016at2"/>
<dbReference type="InterPro" id="IPR009526">
    <property type="entry name" value="DUF1146"/>
</dbReference>
<dbReference type="Proteomes" id="UP000243739">
    <property type="component" value="Unassembled WGS sequence"/>
</dbReference>
<name>A0A1D2YW14_9BACI</name>
<comment type="caution">
    <text evidence="2">The sequence shown here is derived from an EMBL/GenBank/DDBJ whole genome shotgun (WGS) entry which is preliminary data.</text>
</comment>
<evidence type="ECO:0008006" key="4">
    <source>
        <dbReference type="Google" id="ProtNLM"/>
    </source>
</evidence>
<accession>A0A1D2YW14</accession>
<dbReference type="RefSeq" id="WP_069656302.1">
    <property type="nucleotide sequence ID" value="NZ_MIJF01000013.1"/>
</dbReference>
<evidence type="ECO:0000256" key="1">
    <source>
        <dbReference type="SAM" id="Phobius"/>
    </source>
</evidence>
<dbReference type="NCBIfam" id="TIGR02327">
    <property type="entry name" value="int_mem_ywzB"/>
    <property type="match status" value="1"/>
</dbReference>
<sequence>MESYFAYTSLMGITISLASIVVTWWALQAFKFDLFTQNPKGARAKALQVILSIVIGYQLAQFLINYLGWSYNLKNLF</sequence>
<keyword evidence="1" id="KW-0812">Transmembrane</keyword>
<dbReference type="STRING" id="337097.BHF71_01165"/>
<dbReference type="EMBL" id="MIJF01000013">
    <property type="protein sequence ID" value="OEF99815.1"/>
    <property type="molecule type" value="Genomic_DNA"/>
</dbReference>
<keyword evidence="1" id="KW-0472">Membrane</keyword>
<feature type="transmembrane region" description="Helical" evidence="1">
    <location>
        <begin position="6"/>
        <end position="27"/>
    </location>
</feature>
<gene>
    <name evidence="2" type="ORF">BHF71_01165</name>
</gene>